<comment type="caution">
    <text evidence="2">The sequence shown here is derived from an EMBL/GenBank/DDBJ whole genome shotgun (WGS) entry which is preliminary data.</text>
</comment>
<evidence type="ECO:0000313" key="2">
    <source>
        <dbReference type="EMBL" id="CAL1532234.1"/>
    </source>
</evidence>
<name>A0AAV2HEJ3_LYMST</name>
<sequence length="297" mass="34115">SDDPQLRGLAYTQLIVMLNTYSTTKHSDCFQGFNGDELCEKALMDAADNPTVLCHCGKYFKNSDIDKSIELIEKSLSIRKNTIAFHYLGICYEEKAETLAMGCLSPKEKYLKKYSPTKSPFDIQSSKKLLDENCSLVQKSEKNYKEAIMLSKQRNIPSILSLGKLYQRSNRFKQALQQFRQIIRLEDTKVDYLVALITAYEGAGICLQELRKIHQEKSQEFYVQGREYFTKAISLAADLASMKSGPQQCRTFVWKSFEMLKKDIDCMNECKDKSKEYIRLLKLIGDYRGIVTAIETI</sequence>
<feature type="repeat" description="TPR" evidence="1">
    <location>
        <begin position="156"/>
        <end position="189"/>
    </location>
</feature>
<protein>
    <submittedName>
        <fullName evidence="2">Uncharacterized protein</fullName>
    </submittedName>
</protein>
<reference evidence="2 3" key="1">
    <citation type="submission" date="2024-04" db="EMBL/GenBank/DDBJ databases">
        <authorList>
            <consortium name="Genoscope - CEA"/>
            <person name="William W."/>
        </authorList>
    </citation>
    <scope>NUCLEOTIDE SEQUENCE [LARGE SCALE GENOMIC DNA]</scope>
</reference>
<proteinExistence type="predicted"/>
<dbReference type="PROSITE" id="PS50005">
    <property type="entry name" value="TPR"/>
    <property type="match status" value="1"/>
</dbReference>
<evidence type="ECO:0000313" key="3">
    <source>
        <dbReference type="Proteomes" id="UP001497497"/>
    </source>
</evidence>
<keyword evidence="3" id="KW-1185">Reference proteome</keyword>
<dbReference type="InterPro" id="IPR011990">
    <property type="entry name" value="TPR-like_helical_dom_sf"/>
</dbReference>
<feature type="non-terminal residue" evidence="2">
    <location>
        <position position="1"/>
    </location>
</feature>
<dbReference type="EMBL" id="CAXITT010000110">
    <property type="protein sequence ID" value="CAL1532234.1"/>
    <property type="molecule type" value="Genomic_DNA"/>
</dbReference>
<feature type="non-terminal residue" evidence="2">
    <location>
        <position position="297"/>
    </location>
</feature>
<organism evidence="2 3">
    <name type="scientific">Lymnaea stagnalis</name>
    <name type="common">Great pond snail</name>
    <name type="synonym">Helix stagnalis</name>
    <dbReference type="NCBI Taxonomy" id="6523"/>
    <lineage>
        <taxon>Eukaryota</taxon>
        <taxon>Metazoa</taxon>
        <taxon>Spiralia</taxon>
        <taxon>Lophotrochozoa</taxon>
        <taxon>Mollusca</taxon>
        <taxon>Gastropoda</taxon>
        <taxon>Heterobranchia</taxon>
        <taxon>Euthyneura</taxon>
        <taxon>Panpulmonata</taxon>
        <taxon>Hygrophila</taxon>
        <taxon>Lymnaeoidea</taxon>
        <taxon>Lymnaeidae</taxon>
        <taxon>Lymnaea</taxon>
    </lineage>
</organism>
<accession>A0AAV2HEJ3</accession>
<dbReference type="AlphaFoldDB" id="A0AAV2HEJ3"/>
<dbReference type="InterPro" id="IPR019734">
    <property type="entry name" value="TPR_rpt"/>
</dbReference>
<evidence type="ECO:0000256" key="1">
    <source>
        <dbReference type="PROSITE-ProRule" id="PRU00339"/>
    </source>
</evidence>
<gene>
    <name evidence="2" type="ORF">GSLYS_00006313001</name>
</gene>
<dbReference type="Gene3D" id="1.25.40.10">
    <property type="entry name" value="Tetratricopeptide repeat domain"/>
    <property type="match status" value="2"/>
</dbReference>
<dbReference type="SUPFAM" id="SSF48452">
    <property type="entry name" value="TPR-like"/>
    <property type="match status" value="1"/>
</dbReference>
<dbReference type="Proteomes" id="UP001497497">
    <property type="component" value="Unassembled WGS sequence"/>
</dbReference>
<keyword evidence="1" id="KW-0802">TPR repeat</keyword>